<dbReference type="Proteomes" id="UP000241238">
    <property type="component" value="Chromosome"/>
</dbReference>
<sequence length="122" mass="14487">MNKFMIKSLDSYNEKSFEIVRGLKKEENNKIIYEYKSKLGDCKISFYDEKVFIQRENNGIKNIIEVDLNNMTEFLYCGEGFEKNFCILGEKITYKKNILEFSYKILDNGEEVNNISITIKEY</sequence>
<protein>
    <recommendedName>
        <fullName evidence="3">DUF1934 domain-containing protein</fullName>
    </recommendedName>
</protein>
<evidence type="ECO:0000313" key="2">
    <source>
        <dbReference type="Proteomes" id="UP000241238"/>
    </source>
</evidence>
<keyword evidence="2" id="KW-1185">Reference proteome</keyword>
<evidence type="ECO:0008006" key="3">
    <source>
        <dbReference type="Google" id="ProtNLM"/>
    </source>
</evidence>
<reference evidence="2" key="1">
    <citation type="journal article" date="2018" name="MSphere">
        <title>Fusobacterium Genomics Using MinION and Illumina Sequencing Enables Genome Completion and Correction.</title>
        <authorList>
            <person name="Todd S.M."/>
            <person name="Settlage R.E."/>
            <person name="Lahmers K.K."/>
            <person name="Slade D.J."/>
        </authorList>
    </citation>
    <scope>NUCLEOTIDE SEQUENCE [LARGE SCALE GENOMIC DNA]</scope>
    <source>
        <strain evidence="2">ATCC 27725</strain>
    </source>
</reference>
<dbReference type="GeneID" id="77468189"/>
<dbReference type="EMBL" id="CP028103">
    <property type="protein sequence ID" value="AVQ31404.1"/>
    <property type="molecule type" value="Genomic_DNA"/>
</dbReference>
<proteinExistence type="predicted"/>
<name>A0ABM6U4Z4_FUSVA</name>
<gene>
    <name evidence="1" type="ORF">C4N18_09300</name>
</gene>
<organism evidence="1 2">
    <name type="scientific">Fusobacterium varium ATCC 27725</name>
    <dbReference type="NCBI Taxonomy" id="469618"/>
    <lineage>
        <taxon>Bacteria</taxon>
        <taxon>Fusobacteriati</taxon>
        <taxon>Fusobacteriota</taxon>
        <taxon>Fusobacteriia</taxon>
        <taxon>Fusobacteriales</taxon>
        <taxon>Fusobacteriaceae</taxon>
        <taxon>Fusobacterium</taxon>
    </lineage>
</organism>
<accession>A0ABM6U4Z4</accession>
<dbReference type="RefSeq" id="WP_005947462.1">
    <property type="nucleotide sequence ID" value="NZ_CP028103.1"/>
</dbReference>
<evidence type="ECO:0000313" key="1">
    <source>
        <dbReference type="EMBL" id="AVQ31404.1"/>
    </source>
</evidence>